<evidence type="ECO:0000313" key="1">
    <source>
        <dbReference type="EMBL" id="KAG8591035.1"/>
    </source>
</evidence>
<reference evidence="1" key="1">
    <citation type="thesis" date="2020" institute="ProQuest LLC" country="789 East Eisenhower Parkway, Ann Arbor, MI, USA">
        <title>Comparative Genomics and Chromosome Evolution.</title>
        <authorList>
            <person name="Mudd A.B."/>
        </authorList>
    </citation>
    <scope>NUCLEOTIDE SEQUENCE</scope>
    <source>
        <strain evidence="1">237g6f4</strain>
        <tissue evidence="1">Blood</tissue>
    </source>
</reference>
<organism evidence="1 2">
    <name type="scientific">Engystomops pustulosus</name>
    <name type="common">Tungara frog</name>
    <name type="synonym">Physalaemus pustulosus</name>
    <dbReference type="NCBI Taxonomy" id="76066"/>
    <lineage>
        <taxon>Eukaryota</taxon>
        <taxon>Metazoa</taxon>
        <taxon>Chordata</taxon>
        <taxon>Craniata</taxon>
        <taxon>Vertebrata</taxon>
        <taxon>Euteleostomi</taxon>
        <taxon>Amphibia</taxon>
        <taxon>Batrachia</taxon>
        <taxon>Anura</taxon>
        <taxon>Neobatrachia</taxon>
        <taxon>Hyloidea</taxon>
        <taxon>Leptodactylidae</taxon>
        <taxon>Leiuperinae</taxon>
        <taxon>Engystomops</taxon>
    </lineage>
</organism>
<proteinExistence type="predicted"/>
<comment type="caution">
    <text evidence="1">The sequence shown here is derived from an EMBL/GenBank/DDBJ whole genome shotgun (WGS) entry which is preliminary data.</text>
</comment>
<keyword evidence="2" id="KW-1185">Reference proteome</keyword>
<accession>A0AAV7D0T8</accession>
<gene>
    <name evidence="1" type="ORF">GDO81_007023</name>
</gene>
<name>A0AAV7D0T8_ENGPU</name>
<dbReference type="Proteomes" id="UP000824782">
    <property type="component" value="Unassembled WGS sequence"/>
</dbReference>
<protein>
    <submittedName>
        <fullName evidence="1">Uncharacterized protein</fullName>
    </submittedName>
</protein>
<dbReference type="EMBL" id="WNYA01000002">
    <property type="protein sequence ID" value="KAG8591035.1"/>
    <property type="molecule type" value="Genomic_DNA"/>
</dbReference>
<sequence>MQNAECGSNYLCAIITRELMSYCLPLVQKVLPSSFSFCRSGKILDVSPSSHYNFLLQFLAKKGLHVPSCSLGKDFCNYWIYLGQRSARTLGDLGGGSLWRW</sequence>
<dbReference type="AlphaFoldDB" id="A0AAV7D0T8"/>
<evidence type="ECO:0000313" key="2">
    <source>
        <dbReference type="Proteomes" id="UP000824782"/>
    </source>
</evidence>